<keyword evidence="2 12" id="KW-0235">DNA replication</keyword>
<evidence type="ECO:0000259" key="14">
    <source>
        <dbReference type="PROSITE" id="PS50051"/>
    </source>
</evidence>
<reference evidence="15" key="1">
    <citation type="submission" date="2021-05" db="EMBL/GenBank/DDBJ databases">
        <title>The genome of the haptophyte Pavlova lutheri (Diacronema luteri, Pavlovales) - a model for lipid biosynthesis in eukaryotic algae.</title>
        <authorList>
            <person name="Hulatt C.J."/>
            <person name="Posewitz M.C."/>
        </authorList>
    </citation>
    <scope>NUCLEOTIDE SEQUENCE</scope>
    <source>
        <strain evidence="15">NIVA-4/92</strain>
    </source>
</reference>
<dbReference type="GO" id="GO:0017116">
    <property type="term" value="F:single-stranded DNA helicase activity"/>
    <property type="evidence" value="ECO:0007669"/>
    <property type="project" value="TreeGrafter"/>
</dbReference>
<dbReference type="PANTHER" id="PTHR11630">
    <property type="entry name" value="DNA REPLICATION LICENSING FACTOR MCM FAMILY MEMBER"/>
    <property type="match status" value="1"/>
</dbReference>
<dbReference type="PANTHER" id="PTHR11630:SF26">
    <property type="entry name" value="DNA REPLICATION LICENSING FACTOR MCM7"/>
    <property type="match status" value="1"/>
</dbReference>
<evidence type="ECO:0000256" key="1">
    <source>
        <dbReference type="ARBA" id="ARBA00004123"/>
    </source>
</evidence>
<evidence type="ECO:0000313" key="16">
    <source>
        <dbReference type="Proteomes" id="UP000751190"/>
    </source>
</evidence>
<organism evidence="15 16">
    <name type="scientific">Diacronema lutheri</name>
    <name type="common">Unicellular marine alga</name>
    <name type="synonym">Monochrysis lutheri</name>
    <dbReference type="NCBI Taxonomy" id="2081491"/>
    <lineage>
        <taxon>Eukaryota</taxon>
        <taxon>Haptista</taxon>
        <taxon>Haptophyta</taxon>
        <taxon>Pavlovophyceae</taxon>
        <taxon>Pavlovales</taxon>
        <taxon>Pavlovaceae</taxon>
        <taxon>Diacronema</taxon>
    </lineage>
</organism>
<evidence type="ECO:0000256" key="7">
    <source>
        <dbReference type="ARBA" id="ARBA00023125"/>
    </source>
</evidence>
<comment type="subcellular location">
    <subcellularLocation>
        <location evidence="1 12">Nucleus</location>
    </subcellularLocation>
</comment>
<keyword evidence="4 12" id="KW-0378">Hydrolase</keyword>
<dbReference type="Gene3D" id="3.30.1640.10">
    <property type="entry name" value="mini-chromosome maintenance (MCM) complex, chain A, domain 1"/>
    <property type="match status" value="1"/>
</dbReference>
<name>A0A8J5XXW8_DIALT</name>
<feature type="region of interest" description="Disordered" evidence="13">
    <location>
        <begin position="161"/>
        <end position="183"/>
    </location>
</feature>
<keyword evidence="5 12" id="KW-0347">Helicase</keyword>
<evidence type="ECO:0000256" key="10">
    <source>
        <dbReference type="ARBA" id="ARBA00048432"/>
    </source>
</evidence>
<dbReference type="InterPro" id="IPR027417">
    <property type="entry name" value="P-loop_NTPase"/>
</dbReference>
<proteinExistence type="inferred from homology"/>
<dbReference type="EC" id="3.6.4.12" evidence="12"/>
<comment type="function">
    <text evidence="12">Acts as component of the MCM2-7 complex (MCM complex) which is the replicative helicase essential for 'once per cell cycle' DNA replication initiation and elongation in eukaryotic cells. The active ATPase sites in the MCM2-7 ring are formed through the interaction surfaces of two neighboring subunits such that a critical structure of a conserved arginine finger motif is provided in trans relative to the ATP-binding site of the Walker A box of the adjacent subunit. The six ATPase active sites, however, are likely to contribute differentially to the complex helicase activity.</text>
</comment>
<feature type="compositionally biased region" description="Acidic residues" evidence="13">
    <location>
        <begin position="174"/>
        <end position="183"/>
    </location>
</feature>
<evidence type="ECO:0000313" key="15">
    <source>
        <dbReference type="EMBL" id="KAG8470772.1"/>
    </source>
</evidence>
<dbReference type="Gene3D" id="2.40.50.140">
    <property type="entry name" value="Nucleic acid-binding proteins"/>
    <property type="match status" value="1"/>
</dbReference>
<gene>
    <name evidence="12" type="primary">MCM7</name>
    <name evidence="15" type="ORF">KFE25_009193</name>
</gene>
<dbReference type="InterPro" id="IPR027925">
    <property type="entry name" value="MCM_N"/>
</dbReference>
<dbReference type="Pfam" id="PF14551">
    <property type="entry name" value="MCM_N"/>
    <property type="match status" value="1"/>
</dbReference>
<sequence>MSPGHKSPPLPFPALPLRFSRPTRGWSARATRTRPASRAARAGDMSGPAEYADYKADEDVLYDFFREYREENDDMMETFKYAELLQKVKNRASRVVEVDLDDINDWERAGPELCERIRTNARRYVDIISRAIDRVLLALRATDFSRHDGAADVMRNLREDKRDRARAERAANGEGDDGAAQVEDDEFPPALTRRYQVVLLAREGDKSVPLRRVLSAHIGSLLTVKGIVTRVTAVKPQLQVATYTCDQCGFEVYQEVTARNFMPLFKCPSSNCEHNRTNGKLRMQTRGSVFVPFQEVRLQEEADQVPVGHIPRAITIHAYGESARKCSAGDVVSVTGVFLPVPYEGQRGLRAGLIADTFVEAASITQHKKSHTDEAAAAEMAAQVADIAADGNVYEKLGRSIAPEIFAHDDVKKALLLLLVGGVTNTTSDGMRIRGDINVCLMGDPGVAKSQLLKHVSHIAPRSVYTTGKGSSGVGLTAAVTRDTQTGEAVLEGGALVLADMGVCCIDEFDKMEDADRTAIHEVMEQQTVSIAKAGITTTLNARTSVLAAANHAWSRYNPSKSVSENINMPAALLSRFDLMWLIRDKPDLARDLALAEHVTYVHRHSSHPPMDFEALDAKTVRAYVCAAKRYSPAVPPELTEHIVDEYVALRQKDALDPSKTECFTSARTLLAILRLAQALARLRFSDKVGEEDVAEARRLMEMSKESVHGGRDEKEGLSAQEMVTRVAEIINEQMIANGGDSIAIADVMPQLISSIGATAADVNRTIDEYTDLGVWMRIGRDSVKLVDPAVDDE</sequence>
<dbReference type="GO" id="GO:0006270">
    <property type="term" value="P:DNA replication initiation"/>
    <property type="evidence" value="ECO:0007669"/>
    <property type="project" value="InterPro"/>
</dbReference>
<dbReference type="PROSITE" id="PS50051">
    <property type="entry name" value="MCM_2"/>
    <property type="match status" value="1"/>
</dbReference>
<feature type="compositionally biased region" description="Basic and acidic residues" evidence="13">
    <location>
        <begin position="161"/>
        <end position="171"/>
    </location>
</feature>
<dbReference type="SMART" id="SM00382">
    <property type="entry name" value="AAA"/>
    <property type="match status" value="1"/>
</dbReference>
<dbReference type="InterPro" id="IPR008050">
    <property type="entry name" value="MCM7"/>
</dbReference>
<dbReference type="PRINTS" id="PR01657">
    <property type="entry name" value="MCMFAMILY"/>
</dbReference>
<evidence type="ECO:0000256" key="4">
    <source>
        <dbReference type="ARBA" id="ARBA00022801"/>
    </source>
</evidence>
<dbReference type="GO" id="GO:0042555">
    <property type="term" value="C:MCM complex"/>
    <property type="evidence" value="ECO:0007669"/>
    <property type="project" value="InterPro"/>
</dbReference>
<dbReference type="AlphaFoldDB" id="A0A8J5XXW8"/>
<comment type="caution">
    <text evidence="15">The sequence shown here is derived from an EMBL/GenBank/DDBJ whole genome shotgun (WGS) entry which is preliminary data.</text>
</comment>
<dbReference type="PRINTS" id="PR01663">
    <property type="entry name" value="MCMPROTEIN7"/>
</dbReference>
<dbReference type="GO" id="GO:0006271">
    <property type="term" value="P:DNA strand elongation involved in DNA replication"/>
    <property type="evidence" value="ECO:0007669"/>
    <property type="project" value="TreeGrafter"/>
</dbReference>
<dbReference type="InterPro" id="IPR003593">
    <property type="entry name" value="AAA+_ATPase"/>
</dbReference>
<dbReference type="InterPro" id="IPR012340">
    <property type="entry name" value="NA-bd_OB-fold"/>
</dbReference>
<dbReference type="FunFam" id="3.40.50.300:FF:000288">
    <property type="entry name" value="DNA replication licensing factor MCM7"/>
    <property type="match status" value="1"/>
</dbReference>
<dbReference type="InterPro" id="IPR018525">
    <property type="entry name" value="MCM_CS"/>
</dbReference>
<keyword evidence="9 12" id="KW-0131">Cell cycle</keyword>
<dbReference type="SUPFAM" id="SSF50249">
    <property type="entry name" value="Nucleic acid-binding proteins"/>
    <property type="match status" value="1"/>
</dbReference>
<accession>A0A8J5XXW8</accession>
<dbReference type="GO" id="GO:0016787">
    <property type="term" value="F:hydrolase activity"/>
    <property type="evidence" value="ECO:0007669"/>
    <property type="project" value="UniProtKB-KW"/>
</dbReference>
<keyword evidence="6 11" id="KW-0067">ATP-binding</keyword>
<keyword evidence="7 11" id="KW-0238">DNA-binding</keyword>
<dbReference type="GO" id="GO:0005524">
    <property type="term" value="F:ATP binding"/>
    <property type="evidence" value="ECO:0007669"/>
    <property type="project" value="UniProtKB-KW"/>
</dbReference>
<evidence type="ECO:0000256" key="3">
    <source>
        <dbReference type="ARBA" id="ARBA00022741"/>
    </source>
</evidence>
<dbReference type="OrthoDB" id="3207464at2759"/>
<feature type="region of interest" description="Disordered" evidence="13">
    <location>
        <begin position="24"/>
        <end position="44"/>
    </location>
</feature>
<dbReference type="GO" id="GO:0003697">
    <property type="term" value="F:single-stranded DNA binding"/>
    <property type="evidence" value="ECO:0007669"/>
    <property type="project" value="TreeGrafter"/>
</dbReference>
<dbReference type="InterPro" id="IPR033762">
    <property type="entry name" value="MCM_OB"/>
</dbReference>
<dbReference type="FunFam" id="2.20.28.10:FF:000004">
    <property type="entry name" value="DNA replication licensing factor MCM7"/>
    <property type="match status" value="1"/>
</dbReference>
<evidence type="ECO:0000256" key="13">
    <source>
        <dbReference type="SAM" id="MobiDB-lite"/>
    </source>
</evidence>
<dbReference type="InterPro" id="IPR041562">
    <property type="entry name" value="MCM_lid"/>
</dbReference>
<evidence type="ECO:0000256" key="2">
    <source>
        <dbReference type="ARBA" id="ARBA00022705"/>
    </source>
</evidence>
<evidence type="ECO:0000256" key="6">
    <source>
        <dbReference type="ARBA" id="ARBA00022840"/>
    </source>
</evidence>
<dbReference type="Pfam" id="PF00493">
    <property type="entry name" value="MCM"/>
    <property type="match status" value="1"/>
</dbReference>
<evidence type="ECO:0000256" key="11">
    <source>
        <dbReference type="RuleBase" id="RU004070"/>
    </source>
</evidence>
<evidence type="ECO:0000256" key="5">
    <source>
        <dbReference type="ARBA" id="ARBA00022806"/>
    </source>
</evidence>
<dbReference type="OMA" id="AQHVTYV"/>
<feature type="domain" description="MCM C-terminal AAA(+) ATPase" evidence="14">
    <location>
        <begin position="393"/>
        <end position="599"/>
    </location>
</feature>
<evidence type="ECO:0000256" key="9">
    <source>
        <dbReference type="ARBA" id="ARBA00023306"/>
    </source>
</evidence>
<dbReference type="EMBL" id="JAGTXO010000001">
    <property type="protein sequence ID" value="KAG8470772.1"/>
    <property type="molecule type" value="Genomic_DNA"/>
</dbReference>
<comment type="catalytic activity">
    <reaction evidence="10">
        <text>ATP + H2O = ADP + phosphate + H(+)</text>
        <dbReference type="Rhea" id="RHEA:13065"/>
        <dbReference type="ChEBI" id="CHEBI:15377"/>
        <dbReference type="ChEBI" id="CHEBI:15378"/>
        <dbReference type="ChEBI" id="CHEBI:30616"/>
        <dbReference type="ChEBI" id="CHEBI:43474"/>
        <dbReference type="ChEBI" id="CHEBI:456216"/>
        <dbReference type="EC" id="3.6.4.12"/>
    </reaction>
    <physiologicalReaction direction="left-to-right" evidence="10">
        <dbReference type="Rhea" id="RHEA:13066"/>
    </physiologicalReaction>
</comment>
<keyword evidence="8 12" id="KW-0539">Nucleus</keyword>
<evidence type="ECO:0000256" key="8">
    <source>
        <dbReference type="ARBA" id="ARBA00023242"/>
    </source>
</evidence>
<dbReference type="CDD" id="cd17758">
    <property type="entry name" value="MCM7"/>
    <property type="match status" value="1"/>
</dbReference>
<dbReference type="PROSITE" id="PS00847">
    <property type="entry name" value="MCM_1"/>
    <property type="match status" value="1"/>
</dbReference>
<dbReference type="Gene3D" id="3.40.50.300">
    <property type="entry name" value="P-loop containing nucleotide triphosphate hydrolases"/>
    <property type="match status" value="1"/>
</dbReference>
<dbReference type="SUPFAM" id="SSF52540">
    <property type="entry name" value="P-loop containing nucleoside triphosphate hydrolases"/>
    <property type="match status" value="1"/>
</dbReference>
<dbReference type="Pfam" id="PF17855">
    <property type="entry name" value="MCM_lid"/>
    <property type="match status" value="1"/>
</dbReference>
<keyword evidence="16" id="KW-1185">Reference proteome</keyword>
<dbReference type="SMART" id="SM00350">
    <property type="entry name" value="MCM"/>
    <property type="match status" value="1"/>
</dbReference>
<dbReference type="InterPro" id="IPR031327">
    <property type="entry name" value="MCM"/>
</dbReference>
<protein>
    <recommendedName>
        <fullName evidence="12">DNA replication licensing factor MCM7</fullName>
        <ecNumber evidence="12">3.6.4.12</ecNumber>
    </recommendedName>
</protein>
<dbReference type="Proteomes" id="UP000751190">
    <property type="component" value="Unassembled WGS sequence"/>
</dbReference>
<dbReference type="Gene3D" id="2.20.28.10">
    <property type="match status" value="1"/>
</dbReference>
<comment type="similarity">
    <text evidence="11">Belongs to the MCM family.</text>
</comment>
<dbReference type="GO" id="GO:0000727">
    <property type="term" value="P:double-strand break repair via break-induced replication"/>
    <property type="evidence" value="ECO:0007669"/>
    <property type="project" value="TreeGrafter"/>
</dbReference>
<keyword evidence="3 11" id="KW-0547">Nucleotide-binding</keyword>
<evidence type="ECO:0000256" key="12">
    <source>
        <dbReference type="RuleBase" id="RU365012"/>
    </source>
</evidence>
<feature type="compositionally biased region" description="Low complexity" evidence="13">
    <location>
        <begin position="24"/>
        <end position="42"/>
    </location>
</feature>
<dbReference type="Pfam" id="PF17207">
    <property type="entry name" value="MCM_OB"/>
    <property type="match status" value="1"/>
</dbReference>
<dbReference type="GO" id="GO:0005634">
    <property type="term" value="C:nucleus"/>
    <property type="evidence" value="ECO:0007669"/>
    <property type="project" value="UniProtKB-SubCell"/>
</dbReference>
<dbReference type="InterPro" id="IPR001208">
    <property type="entry name" value="MCM_dom"/>
</dbReference>